<proteinExistence type="predicted"/>
<dbReference type="Gene3D" id="3.40.50.450">
    <property type="match status" value="1"/>
</dbReference>
<name>A0A919SC78_9ACTN</name>
<protein>
    <recommendedName>
        <fullName evidence="3">Nucleoside 2-deoxyribosyltransferase-like protein</fullName>
    </recommendedName>
</protein>
<accession>A0A919SC78</accession>
<dbReference type="Proteomes" id="UP000681340">
    <property type="component" value="Unassembled WGS sequence"/>
</dbReference>
<dbReference type="InterPro" id="IPR039470">
    <property type="entry name" value="Nuc_deoxyri_tr2"/>
</dbReference>
<evidence type="ECO:0000313" key="2">
    <source>
        <dbReference type="Proteomes" id="UP000681340"/>
    </source>
</evidence>
<dbReference type="EMBL" id="BOQL01000024">
    <property type="protein sequence ID" value="GIM67863.1"/>
    <property type="molecule type" value="Genomic_DNA"/>
</dbReference>
<evidence type="ECO:0008006" key="3">
    <source>
        <dbReference type="Google" id="ProtNLM"/>
    </source>
</evidence>
<reference evidence="1" key="1">
    <citation type="submission" date="2021-03" db="EMBL/GenBank/DDBJ databases">
        <title>Whole genome shotgun sequence of Actinoplanes auranticolor NBRC 12245.</title>
        <authorList>
            <person name="Komaki H."/>
            <person name="Tamura T."/>
        </authorList>
    </citation>
    <scope>NUCLEOTIDE SEQUENCE</scope>
    <source>
        <strain evidence="1">NBRC 12245</strain>
    </source>
</reference>
<dbReference type="Pfam" id="PF15891">
    <property type="entry name" value="Nuc_deoxyri_tr2"/>
    <property type="match status" value="1"/>
</dbReference>
<keyword evidence="2" id="KW-1185">Reference proteome</keyword>
<sequence>MAVRPRPHDGCVTATVATVRYVQAPQRYDGPGPVLFLAGGITDCPDWQSQAVALLRDTPGLTVVDPRRATFDLADPDAATEQITWEHAHLHRADVVLFWFAPGGSVQPITLYELGVHVTRGVPLAVGADPGYPRRLDVEVQLALARPGLRVHDTLAATVREAEELSSPGRVPMSGVHEA</sequence>
<comment type="caution">
    <text evidence="1">The sequence shown here is derived from an EMBL/GenBank/DDBJ whole genome shotgun (WGS) entry which is preliminary data.</text>
</comment>
<evidence type="ECO:0000313" key="1">
    <source>
        <dbReference type="EMBL" id="GIM67863.1"/>
    </source>
</evidence>
<organism evidence="1 2">
    <name type="scientific">Actinoplanes auranticolor</name>
    <dbReference type="NCBI Taxonomy" id="47988"/>
    <lineage>
        <taxon>Bacteria</taxon>
        <taxon>Bacillati</taxon>
        <taxon>Actinomycetota</taxon>
        <taxon>Actinomycetes</taxon>
        <taxon>Micromonosporales</taxon>
        <taxon>Micromonosporaceae</taxon>
        <taxon>Actinoplanes</taxon>
    </lineage>
</organism>
<gene>
    <name evidence="1" type="ORF">Aau02nite_29170</name>
</gene>
<dbReference type="AlphaFoldDB" id="A0A919SC78"/>